<keyword evidence="16" id="KW-0472">Membrane</keyword>
<comment type="similarity">
    <text evidence="3">In the N-terminal section; belongs to the glycosyltransferase 51 family.</text>
</comment>
<dbReference type="SUPFAM" id="SSF56601">
    <property type="entry name" value="beta-lactamase/transpeptidase-like"/>
    <property type="match status" value="1"/>
</dbReference>
<evidence type="ECO:0000256" key="4">
    <source>
        <dbReference type="ARBA" id="ARBA00022645"/>
    </source>
</evidence>
<dbReference type="GO" id="GO:0009002">
    <property type="term" value="F:serine-type D-Ala-D-Ala carboxypeptidase activity"/>
    <property type="evidence" value="ECO:0007669"/>
    <property type="project" value="UniProtKB-EC"/>
</dbReference>
<reference evidence="19 20" key="1">
    <citation type="submission" date="2020-08" db="EMBL/GenBank/DDBJ databases">
        <title>Genomic Encyclopedia of Type Strains, Phase IV (KMG-IV): sequencing the most valuable type-strain genomes for metagenomic binning, comparative biology and taxonomic classification.</title>
        <authorList>
            <person name="Goeker M."/>
        </authorList>
    </citation>
    <scope>NUCLEOTIDE SEQUENCE [LARGE SCALE GENOMIC DNA]</scope>
    <source>
        <strain evidence="19 20">DSM 25620</strain>
    </source>
</reference>
<sequence>MASRDSKDRRIEPSFGKPETPANRDEMRIDESDRVNGSASKKRAPRPERASRKSKKQEQASGSFRWLRRLFYWSFVLMLWGGIALAGVVIYIAAKMPPTSDWAIPDRPPNVKILDVNGKLIANRGTTGGEAIGLREMSPFIPQAVIAIEDRRFYSHYGVDPIGLGRAVFTNITKGRAVQGGSTITQQLAKNLFLSPDRTLERKVQEVMLALWLEHTYTKDQILEMYLNRVYLGSGAYGVDAASRRYFDKSAKDVNLTEAATLAGLLKAPSRLSPARDPKAANDRAKLVLAAMRDQGMIGLKEQAIAESEPPTRAAAYWSGSENYVADAVLSELPKLIGETKSDVTIHTTVDLDLQKVGEEAIRDLISQNGKKMDVSQGALVSIDGTGAVRAMIGGYDYANSQFDRASEARRQPGSTFKPFVYLTALEQGRTPDSIRNDAPVRIGKWTPSNYNGKYFGEVTLATALSHSLNSVAAQLVMEVGPQAVVDTAHRFGIQSALTTNASLALGTSEVTLMELTDAFVPFANGGYRAPVHMITKITGNDDNVLYEYPAEQQQRIITEQVLGMMNAMLRRTVEDGTAKRAKFGNWPAAGKTGTSQNSRDAWFIGYTANLTTGVWFGNDDGKPTKKVTGGGLPAMAWKTFMTAAHKGVPVADLPSTYEIQNVLPGGSDELPDATASIGQQPPASGNSGYPALPENDETYWPPAPGAPRQPDGAQLPSQQNQPAQPPISVQENPAPVGNTAPPVQDNSGYPTPLPDNSGYPVQAPQGNNAPPPVAGDPAYDGPRPQGDVGGQPVRKNTTLLDVIMGNGE</sequence>
<feature type="region of interest" description="Disordered" evidence="15">
    <location>
        <begin position="663"/>
        <end position="809"/>
    </location>
</feature>
<dbReference type="Gene3D" id="3.40.710.10">
    <property type="entry name" value="DD-peptidase/beta-lactamase superfamily"/>
    <property type="match status" value="1"/>
</dbReference>
<keyword evidence="5" id="KW-0645">Protease</keyword>
<feature type="compositionally biased region" description="Polar residues" evidence="15">
    <location>
        <begin position="677"/>
        <end position="688"/>
    </location>
</feature>
<evidence type="ECO:0000256" key="13">
    <source>
        <dbReference type="ARBA" id="ARBA00034000"/>
    </source>
</evidence>
<accession>A0A7W8AHB2</accession>
<feature type="region of interest" description="Disordered" evidence="15">
    <location>
        <begin position="1"/>
        <end position="58"/>
    </location>
</feature>
<comment type="caution">
    <text evidence="19">The sequence shown here is derived from an EMBL/GenBank/DDBJ whole genome shotgun (WGS) entry which is preliminary data.</text>
</comment>
<evidence type="ECO:0000256" key="2">
    <source>
        <dbReference type="ARBA" id="ARBA00007090"/>
    </source>
</evidence>
<comment type="pathway">
    <text evidence="1">Cell wall biogenesis; peptidoglycan biosynthesis.</text>
</comment>
<dbReference type="SUPFAM" id="SSF53955">
    <property type="entry name" value="Lysozyme-like"/>
    <property type="match status" value="1"/>
</dbReference>
<dbReference type="PANTHER" id="PTHR32282">
    <property type="entry name" value="BINDING PROTEIN TRANSPEPTIDASE, PUTATIVE-RELATED"/>
    <property type="match status" value="1"/>
</dbReference>
<dbReference type="UniPathway" id="UPA00219"/>
<keyword evidence="4" id="KW-0121">Carboxypeptidase</keyword>
<gene>
    <name evidence="19" type="ORF">HNQ68_000742</name>
</gene>
<dbReference type="RefSeq" id="WP_151158718.1">
    <property type="nucleotide sequence ID" value="NZ_JACHIL010000001.1"/>
</dbReference>
<evidence type="ECO:0000256" key="9">
    <source>
        <dbReference type="ARBA" id="ARBA00022960"/>
    </source>
</evidence>
<dbReference type="Gene3D" id="1.10.3810.10">
    <property type="entry name" value="Biosynthetic peptidoglycan transglycosylase-like"/>
    <property type="match status" value="1"/>
</dbReference>
<dbReference type="InterPro" id="IPR001460">
    <property type="entry name" value="PCN-bd_Tpept"/>
</dbReference>
<keyword evidence="8 19" id="KW-0378">Hydrolase</keyword>
<keyword evidence="10" id="KW-0573">Peptidoglycan synthesis</keyword>
<feature type="domain" description="Penicillin-binding protein transpeptidase" evidence="17">
    <location>
        <begin position="385"/>
        <end position="609"/>
    </location>
</feature>
<name>A0A7W8AHB2_9HYPH</name>
<keyword evidence="16" id="KW-1133">Transmembrane helix</keyword>
<keyword evidence="7 19" id="KW-0808">Transferase</keyword>
<evidence type="ECO:0000256" key="15">
    <source>
        <dbReference type="SAM" id="MobiDB-lite"/>
    </source>
</evidence>
<evidence type="ECO:0000256" key="8">
    <source>
        <dbReference type="ARBA" id="ARBA00022801"/>
    </source>
</evidence>
<dbReference type="PANTHER" id="PTHR32282:SF33">
    <property type="entry name" value="PEPTIDOGLYCAN GLYCOSYLTRANSFERASE"/>
    <property type="match status" value="1"/>
</dbReference>
<keyword evidence="9" id="KW-0133">Cell shape</keyword>
<dbReference type="InterPro" id="IPR012338">
    <property type="entry name" value="Beta-lactam/transpept-like"/>
</dbReference>
<evidence type="ECO:0000256" key="7">
    <source>
        <dbReference type="ARBA" id="ARBA00022679"/>
    </source>
</evidence>
<keyword evidence="20" id="KW-1185">Reference proteome</keyword>
<dbReference type="Pfam" id="PF00905">
    <property type="entry name" value="Transpeptidase"/>
    <property type="match status" value="1"/>
</dbReference>
<feature type="domain" description="Glycosyl transferase family 51" evidence="18">
    <location>
        <begin position="126"/>
        <end position="292"/>
    </location>
</feature>
<keyword evidence="11" id="KW-0511">Multifunctional enzyme</keyword>
<evidence type="ECO:0000256" key="3">
    <source>
        <dbReference type="ARBA" id="ARBA00007739"/>
    </source>
</evidence>
<comment type="catalytic activity">
    <reaction evidence="13">
        <text>Preferential cleavage: (Ac)2-L-Lys-D-Ala-|-D-Ala. Also transpeptidation of peptidyl-alanyl moieties that are N-acyl substituents of D-alanine.</text>
        <dbReference type="EC" id="3.4.16.4"/>
    </reaction>
</comment>
<feature type="transmembrane region" description="Helical" evidence="16">
    <location>
        <begin position="70"/>
        <end position="94"/>
    </location>
</feature>
<dbReference type="Pfam" id="PF00912">
    <property type="entry name" value="Transgly"/>
    <property type="match status" value="1"/>
</dbReference>
<dbReference type="InterPro" id="IPR023346">
    <property type="entry name" value="Lysozyme-like_dom_sf"/>
</dbReference>
<dbReference type="GO" id="GO:0030288">
    <property type="term" value="C:outer membrane-bounded periplasmic space"/>
    <property type="evidence" value="ECO:0007669"/>
    <property type="project" value="TreeGrafter"/>
</dbReference>
<dbReference type="NCBIfam" id="TIGR02074">
    <property type="entry name" value="PBP_1a_fam"/>
    <property type="match status" value="1"/>
</dbReference>
<evidence type="ECO:0000256" key="16">
    <source>
        <dbReference type="SAM" id="Phobius"/>
    </source>
</evidence>
<organism evidence="19 20">
    <name type="scientific">Pseudochrobactrum saccharolyticum</name>
    <dbReference type="NCBI Taxonomy" id="354352"/>
    <lineage>
        <taxon>Bacteria</taxon>
        <taxon>Pseudomonadati</taxon>
        <taxon>Pseudomonadota</taxon>
        <taxon>Alphaproteobacteria</taxon>
        <taxon>Hyphomicrobiales</taxon>
        <taxon>Brucellaceae</taxon>
        <taxon>Pseudochrobactrum</taxon>
    </lineage>
</organism>
<comment type="similarity">
    <text evidence="2">In the C-terminal section; belongs to the transpeptidase family.</text>
</comment>
<dbReference type="InterPro" id="IPR050396">
    <property type="entry name" value="Glycosyltr_51/Transpeptidase"/>
</dbReference>
<evidence type="ECO:0000256" key="1">
    <source>
        <dbReference type="ARBA" id="ARBA00004752"/>
    </source>
</evidence>
<keyword evidence="16" id="KW-0812">Transmembrane</keyword>
<dbReference type="Proteomes" id="UP000531231">
    <property type="component" value="Unassembled WGS sequence"/>
</dbReference>
<evidence type="ECO:0000256" key="12">
    <source>
        <dbReference type="ARBA" id="ARBA00023316"/>
    </source>
</evidence>
<protein>
    <submittedName>
        <fullName evidence="19">Penicillin-binding protein 1A</fullName>
        <ecNumber evidence="19">2.4.1.-</ecNumber>
        <ecNumber evidence="19">3.4.-.-</ecNumber>
    </submittedName>
</protein>
<evidence type="ECO:0000259" key="18">
    <source>
        <dbReference type="Pfam" id="PF00912"/>
    </source>
</evidence>
<evidence type="ECO:0000256" key="11">
    <source>
        <dbReference type="ARBA" id="ARBA00023268"/>
    </source>
</evidence>
<evidence type="ECO:0000256" key="6">
    <source>
        <dbReference type="ARBA" id="ARBA00022676"/>
    </source>
</evidence>
<dbReference type="EC" id="2.4.1.-" evidence="19"/>
<dbReference type="GO" id="GO:0008658">
    <property type="term" value="F:penicillin binding"/>
    <property type="evidence" value="ECO:0007669"/>
    <property type="project" value="InterPro"/>
</dbReference>
<evidence type="ECO:0000256" key="14">
    <source>
        <dbReference type="ARBA" id="ARBA00049902"/>
    </source>
</evidence>
<evidence type="ECO:0000313" key="20">
    <source>
        <dbReference type="Proteomes" id="UP000531231"/>
    </source>
</evidence>
<evidence type="ECO:0000259" key="17">
    <source>
        <dbReference type="Pfam" id="PF00905"/>
    </source>
</evidence>
<dbReference type="FunFam" id="1.10.3810.10:FF:000001">
    <property type="entry name" value="Penicillin-binding protein 1A"/>
    <property type="match status" value="1"/>
</dbReference>
<dbReference type="GO" id="GO:0008360">
    <property type="term" value="P:regulation of cell shape"/>
    <property type="evidence" value="ECO:0007669"/>
    <property type="project" value="UniProtKB-KW"/>
</dbReference>
<dbReference type="GO" id="GO:0006508">
    <property type="term" value="P:proteolysis"/>
    <property type="evidence" value="ECO:0007669"/>
    <property type="project" value="UniProtKB-KW"/>
</dbReference>
<evidence type="ECO:0000256" key="10">
    <source>
        <dbReference type="ARBA" id="ARBA00022984"/>
    </source>
</evidence>
<feature type="compositionally biased region" description="Basic and acidic residues" evidence="15">
    <location>
        <begin position="22"/>
        <end position="34"/>
    </location>
</feature>
<keyword evidence="6 19" id="KW-0328">Glycosyltransferase</keyword>
<dbReference type="GO" id="GO:0009252">
    <property type="term" value="P:peptidoglycan biosynthetic process"/>
    <property type="evidence" value="ECO:0007669"/>
    <property type="project" value="UniProtKB-UniPathway"/>
</dbReference>
<dbReference type="AlphaFoldDB" id="A0A7W8AHB2"/>
<keyword evidence="12" id="KW-0961">Cell wall biogenesis/degradation</keyword>
<comment type="catalytic activity">
    <reaction evidence="14">
        <text>[GlcNAc-(1-&gt;4)-Mur2Ac(oyl-L-Ala-gamma-D-Glu-L-Lys-D-Ala-D-Ala)](n)-di-trans,octa-cis-undecaprenyl diphosphate + beta-D-GlcNAc-(1-&gt;4)-Mur2Ac(oyl-L-Ala-gamma-D-Glu-L-Lys-D-Ala-D-Ala)-di-trans,octa-cis-undecaprenyl diphosphate = [GlcNAc-(1-&gt;4)-Mur2Ac(oyl-L-Ala-gamma-D-Glu-L-Lys-D-Ala-D-Ala)](n+1)-di-trans,octa-cis-undecaprenyl diphosphate + di-trans,octa-cis-undecaprenyl diphosphate + H(+)</text>
        <dbReference type="Rhea" id="RHEA:23708"/>
        <dbReference type="Rhea" id="RHEA-COMP:9602"/>
        <dbReference type="Rhea" id="RHEA-COMP:9603"/>
        <dbReference type="ChEBI" id="CHEBI:15378"/>
        <dbReference type="ChEBI" id="CHEBI:58405"/>
        <dbReference type="ChEBI" id="CHEBI:60033"/>
        <dbReference type="ChEBI" id="CHEBI:78435"/>
        <dbReference type="EC" id="2.4.99.28"/>
    </reaction>
</comment>
<dbReference type="InterPro" id="IPR001264">
    <property type="entry name" value="Glyco_trans_51"/>
</dbReference>
<feature type="compositionally biased region" description="Polar residues" evidence="15">
    <location>
        <begin position="716"/>
        <end position="732"/>
    </location>
</feature>
<proteinExistence type="inferred from homology"/>
<feature type="compositionally biased region" description="Basic and acidic residues" evidence="15">
    <location>
        <begin position="1"/>
        <end position="12"/>
    </location>
</feature>
<dbReference type="EMBL" id="JACHIL010000001">
    <property type="protein sequence ID" value="MBB5090230.1"/>
    <property type="molecule type" value="Genomic_DNA"/>
</dbReference>
<dbReference type="GO" id="GO:0008955">
    <property type="term" value="F:peptidoglycan glycosyltransferase activity"/>
    <property type="evidence" value="ECO:0007669"/>
    <property type="project" value="UniProtKB-EC"/>
</dbReference>
<dbReference type="InterPro" id="IPR036950">
    <property type="entry name" value="PBP_transglycosylase"/>
</dbReference>
<evidence type="ECO:0000313" key="19">
    <source>
        <dbReference type="EMBL" id="MBB5090230.1"/>
    </source>
</evidence>
<dbReference type="GO" id="GO:0071555">
    <property type="term" value="P:cell wall organization"/>
    <property type="evidence" value="ECO:0007669"/>
    <property type="project" value="UniProtKB-KW"/>
</dbReference>
<dbReference type="EC" id="3.4.-.-" evidence="19"/>
<evidence type="ECO:0000256" key="5">
    <source>
        <dbReference type="ARBA" id="ARBA00022670"/>
    </source>
</evidence>